<organism evidence="6 7">
    <name type="scientific">Pseudodesulfovibrio alkaliphilus</name>
    <dbReference type="NCBI Taxonomy" id="2661613"/>
    <lineage>
        <taxon>Bacteria</taxon>
        <taxon>Pseudomonadati</taxon>
        <taxon>Thermodesulfobacteriota</taxon>
        <taxon>Desulfovibrionia</taxon>
        <taxon>Desulfovibrionales</taxon>
        <taxon>Desulfovibrionaceae</taxon>
    </lineage>
</organism>
<dbReference type="PROSITE" id="PS50893">
    <property type="entry name" value="ABC_TRANSPORTER_2"/>
    <property type="match status" value="1"/>
</dbReference>
<dbReference type="AlphaFoldDB" id="A0A7K1KL48"/>
<dbReference type="SMART" id="SM00382">
    <property type="entry name" value="AAA"/>
    <property type="match status" value="1"/>
</dbReference>
<name>A0A7K1KL48_9BACT</name>
<dbReference type="PANTHER" id="PTHR42781">
    <property type="entry name" value="SPERMIDINE/PUTRESCINE IMPORT ATP-BINDING PROTEIN POTA"/>
    <property type="match status" value="1"/>
</dbReference>
<dbReference type="InterPro" id="IPR003439">
    <property type="entry name" value="ABC_transporter-like_ATP-bd"/>
</dbReference>
<comment type="caution">
    <text evidence="6">The sequence shown here is derived from an EMBL/GenBank/DDBJ whole genome shotgun (WGS) entry which is preliminary data.</text>
</comment>
<feature type="domain" description="ABC transporter" evidence="5">
    <location>
        <begin position="5"/>
        <end position="225"/>
    </location>
</feature>
<keyword evidence="1" id="KW-0813">Transport</keyword>
<dbReference type="PROSITE" id="PS00211">
    <property type="entry name" value="ABC_TRANSPORTER_1"/>
    <property type="match status" value="1"/>
</dbReference>
<dbReference type="EMBL" id="WODC01000002">
    <property type="protein sequence ID" value="MUM76785.1"/>
    <property type="molecule type" value="Genomic_DNA"/>
</dbReference>
<evidence type="ECO:0000313" key="6">
    <source>
        <dbReference type="EMBL" id="MUM76785.1"/>
    </source>
</evidence>
<proteinExistence type="predicted"/>
<dbReference type="InterPro" id="IPR017871">
    <property type="entry name" value="ABC_transporter-like_CS"/>
</dbReference>
<accession>A0A7K1KL48</accession>
<keyword evidence="2" id="KW-0547">Nucleotide-binding</keyword>
<dbReference type="InterPro" id="IPR050093">
    <property type="entry name" value="ABC_SmlMolc_Importer"/>
</dbReference>
<evidence type="ECO:0000256" key="4">
    <source>
        <dbReference type="SAM" id="MobiDB-lite"/>
    </source>
</evidence>
<evidence type="ECO:0000256" key="2">
    <source>
        <dbReference type="ARBA" id="ARBA00022741"/>
    </source>
</evidence>
<dbReference type="RefSeq" id="WP_155932439.1">
    <property type="nucleotide sequence ID" value="NZ_WODC01000002.1"/>
</dbReference>
<dbReference type="Pfam" id="PF00005">
    <property type="entry name" value="ABC_tran"/>
    <property type="match status" value="1"/>
</dbReference>
<gene>
    <name evidence="6" type="ORF">GKC30_03950</name>
</gene>
<dbReference type="SUPFAM" id="SSF52540">
    <property type="entry name" value="P-loop containing nucleoside triphosphate hydrolases"/>
    <property type="match status" value="1"/>
</dbReference>
<reference evidence="6 7" key="1">
    <citation type="submission" date="2019-11" db="EMBL/GenBank/DDBJ databases">
        <title>Pseudodesulfovibrio alkaliphilus, sp. nov., an alkaliphilic sulfate-reducing bacteria from mud volcano of Taman peninsula, Russia.</title>
        <authorList>
            <person name="Frolova A."/>
            <person name="Merkel A.Y."/>
            <person name="Slobodkin A.I."/>
        </authorList>
    </citation>
    <scope>NUCLEOTIDE SEQUENCE [LARGE SCALE GENOMIC DNA]</scope>
    <source>
        <strain evidence="6 7">F-1</strain>
    </source>
</reference>
<dbReference type="GO" id="GO:0005524">
    <property type="term" value="F:ATP binding"/>
    <property type="evidence" value="ECO:0007669"/>
    <property type="project" value="UniProtKB-KW"/>
</dbReference>
<evidence type="ECO:0000259" key="5">
    <source>
        <dbReference type="PROSITE" id="PS50893"/>
    </source>
</evidence>
<dbReference type="InterPro" id="IPR027417">
    <property type="entry name" value="P-loop_NTPase"/>
</dbReference>
<dbReference type="PANTHER" id="PTHR42781:SF4">
    <property type="entry name" value="SPERMIDINE_PUTRESCINE IMPORT ATP-BINDING PROTEIN POTA"/>
    <property type="match status" value="1"/>
</dbReference>
<evidence type="ECO:0000313" key="7">
    <source>
        <dbReference type="Proteomes" id="UP000461162"/>
    </source>
</evidence>
<evidence type="ECO:0000256" key="3">
    <source>
        <dbReference type="ARBA" id="ARBA00022840"/>
    </source>
</evidence>
<dbReference type="Gene3D" id="3.40.50.300">
    <property type="entry name" value="P-loop containing nucleotide triphosphate hydrolases"/>
    <property type="match status" value="1"/>
</dbReference>
<sequence length="230" mass="25757">MSTIITLENIHKSFGNRPVIAGFNLTVKQGEAIGMLGPSGIGKSTILRMIAGLEMPDMGHITVNSTHIGYVFQESRLLPWDTTLNNVLLPLCAQGMNKTAARKRAQHYLQRMELAEFENAYPHQLSGGMRQRVALARAFAISPDILLLDEPFTGLDKPLKDNMRQLLEAGLENTSTAVIHVTHDPSELLGRTHRTVHLEQQGQDRQIRTNSTQPRQRLRGEDLPLSTYDW</sequence>
<evidence type="ECO:0000256" key="1">
    <source>
        <dbReference type="ARBA" id="ARBA00022448"/>
    </source>
</evidence>
<protein>
    <submittedName>
        <fullName evidence="6">ATP-binding cassette domain-containing protein</fullName>
    </submittedName>
</protein>
<dbReference type="Proteomes" id="UP000461162">
    <property type="component" value="Unassembled WGS sequence"/>
</dbReference>
<keyword evidence="7" id="KW-1185">Reference proteome</keyword>
<dbReference type="InterPro" id="IPR003593">
    <property type="entry name" value="AAA+_ATPase"/>
</dbReference>
<dbReference type="GO" id="GO:0016887">
    <property type="term" value="F:ATP hydrolysis activity"/>
    <property type="evidence" value="ECO:0007669"/>
    <property type="project" value="InterPro"/>
</dbReference>
<feature type="region of interest" description="Disordered" evidence="4">
    <location>
        <begin position="198"/>
        <end position="230"/>
    </location>
</feature>
<keyword evidence="3 6" id="KW-0067">ATP-binding</keyword>
<feature type="compositionally biased region" description="Polar residues" evidence="4">
    <location>
        <begin position="198"/>
        <end position="215"/>
    </location>
</feature>